<evidence type="ECO:0000256" key="1">
    <source>
        <dbReference type="SAM" id="Phobius"/>
    </source>
</evidence>
<protein>
    <submittedName>
        <fullName evidence="2">Uncharacterized protein</fullName>
    </submittedName>
</protein>
<keyword evidence="1" id="KW-1133">Transmembrane helix</keyword>
<dbReference type="OrthoDB" id="371589at2759"/>
<organism evidence="2 3">
    <name type="scientific">Plasmodium falciparum RAJ116</name>
    <dbReference type="NCBI Taxonomy" id="580058"/>
    <lineage>
        <taxon>Eukaryota</taxon>
        <taxon>Sar</taxon>
        <taxon>Alveolata</taxon>
        <taxon>Apicomplexa</taxon>
        <taxon>Aconoidasida</taxon>
        <taxon>Haemosporida</taxon>
        <taxon>Plasmodiidae</taxon>
        <taxon>Plasmodium</taxon>
        <taxon>Plasmodium (Laverania)</taxon>
    </lineage>
</organism>
<gene>
    <name evidence="2" type="ORF">PFLG_00895</name>
</gene>
<dbReference type="EMBL" id="GG663889">
    <property type="protein sequence ID" value="KNC35661.1"/>
    <property type="molecule type" value="Genomic_DNA"/>
</dbReference>
<dbReference type="AlphaFoldDB" id="A0A0L0CTW0"/>
<keyword evidence="1" id="KW-0472">Membrane</keyword>
<sequence length="394" mass="47253">MGNTSESFSFTLYAYLKLNDENYFDKNDICIIHHIVMNDLVSTFGVNNISIYLKNKLYDKLLLNIQDEVYISKENSLLVLMEAIYKNKKYFHQQKKKIQNNIKNKNDNIHHEHNQQKDYYMKQRSDDINNNRNDKNISMDIDMYNKNNEDDLYLSYDQIWQLDVEEKKEKSAIHLMDKINGEKKYVKEQNGKTNKLTHENNNNNNNNNNNIDNIKNNYNNNGIKFVELPIYKFYKSFKKNEENYYKQQGLAQIQKYLNKINSTYFLGKKNNNNNNNNNNNLIVKEKYNNIMNKIYWKFLENTVLYTFIFSFVLHNLKSKEYNIKTYLYMFKDINKSIYTNVLINSSILIQKSILNNMNEKKKTNKFILTSLMFNLFNTFTLSLSIYRCKYGNTS</sequence>
<keyword evidence="1" id="KW-0812">Transmembrane</keyword>
<evidence type="ECO:0000313" key="3">
    <source>
        <dbReference type="Proteomes" id="UP000054566"/>
    </source>
</evidence>
<reference evidence="3" key="2">
    <citation type="submission" date="2015-07" db="EMBL/GenBank/DDBJ databases">
        <title>The genome sequence of Plasmodium falciparum RAJ116.</title>
        <authorList>
            <consortium name="The Broad Institute Genome Sequencing Platform"/>
            <person name="Volkman S.K."/>
            <person name="Neafsey D.E."/>
            <person name="Dash A.P."/>
            <person name="Chitnis C.E."/>
            <person name="Hartl D.L."/>
            <person name="Young S.K."/>
            <person name="Kodira C.D."/>
            <person name="Zeng Q."/>
            <person name="Koehrsen M."/>
            <person name="Godfrey P."/>
            <person name="Alvarado L."/>
            <person name="Berlin A."/>
            <person name="Borenstein D."/>
            <person name="Chen Z."/>
            <person name="Engels R."/>
            <person name="Freedman E."/>
            <person name="Gellesch M."/>
            <person name="Goldberg J."/>
            <person name="Griggs A."/>
            <person name="Gujja S."/>
            <person name="Heiman D."/>
            <person name="Hepburn T."/>
            <person name="Howarth C."/>
            <person name="Jen D."/>
            <person name="Larson L."/>
            <person name="Lewis B."/>
            <person name="Mehta T."/>
            <person name="Park D."/>
            <person name="Pearson M."/>
            <person name="Roberts A."/>
            <person name="Saif S."/>
            <person name="Shea T."/>
            <person name="Shenoy N."/>
            <person name="Sisk P."/>
            <person name="Stolte C."/>
            <person name="Sykes S."/>
            <person name="Walk T."/>
            <person name="White J."/>
            <person name="Yandava C."/>
            <person name="Wirth D.F."/>
            <person name="Nusbaum C."/>
            <person name="Birren B."/>
        </authorList>
    </citation>
    <scope>NUCLEOTIDE SEQUENCE [LARGE SCALE GENOMIC DNA]</scope>
    <source>
        <strain evidence="3">RAJ116</strain>
    </source>
</reference>
<reference evidence="3" key="1">
    <citation type="submission" date="2015-07" db="EMBL/GenBank/DDBJ databases">
        <title>Annotation of Plasmodium falciparum RAJ116.</title>
        <authorList>
            <consortium name="The Broad Institute Genome Sequencing Platform"/>
            <person name="Volkman S.K."/>
            <person name="Neafsey D.E."/>
            <person name="Dash A.P."/>
            <person name="Chitnis C.E."/>
            <person name="Hartl D.L."/>
            <person name="Young S.K."/>
            <person name="Zeng Q."/>
            <person name="Koehrsen M."/>
            <person name="Alvarado L."/>
            <person name="Berlin A."/>
            <person name="Borenstein D."/>
            <person name="Chapman S.B."/>
            <person name="Chen Z."/>
            <person name="Engels R."/>
            <person name="Freedman E."/>
            <person name="Gellesch M."/>
            <person name="Goldberg J."/>
            <person name="Griggs A."/>
            <person name="Gujja S."/>
            <person name="Heilman E.R."/>
            <person name="Heiman D.I."/>
            <person name="Howarth C."/>
            <person name="Jen D."/>
            <person name="Larson L."/>
            <person name="Mehta T."/>
            <person name="Neiman D."/>
            <person name="Park D."/>
            <person name="Pearson M."/>
            <person name="Roberts A."/>
            <person name="Saif S."/>
            <person name="Shea T."/>
            <person name="Shenoy N."/>
            <person name="Sisk P."/>
            <person name="Stolte C."/>
            <person name="Sykes S."/>
            <person name="Walk T."/>
            <person name="White J."/>
            <person name="Yandava C."/>
            <person name="Haas B."/>
            <person name="Henn M.R."/>
            <person name="Nusbaum C."/>
            <person name="Birren B."/>
        </authorList>
    </citation>
    <scope>NUCLEOTIDE SEQUENCE [LARGE SCALE GENOMIC DNA]</scope>
    <source>
        <strain evidence="3">RAJ116</strain>
    </source>
</reference>
<accession>A0A0L0CTW0</accession>
<name>A0A0L0CTW0_PLAFA</name>
<evidence type="ECO:0000313" key="2">
    <source>
        <dbReference type="EMBL" id="KNC35661.1"/>
    </source>
</evidence>
<dbReference type="Proteomes" id="UP000054566">
    <property type="component" value="Unassembled WGS sequence"/>
</dbReference>
<feature type="transmembrane region" description="Helical" evidence="1">
    <location>
        <begin position="294"/>
        <end position="316"/>
    </location>
</feature>
<feature type="transmembrane region" description="Helical" evidence="1">
    <location>
        <begin position="366"/>
        <end position="386"/>
    </location>
</feature>
<proteinExistence type="predicted"/>